<organism evidence="3 4">
    <name type="scientific">Mesoterricola silvestris</name>
    <dbReference type="NCBI Taxonomy" id="2927979"/>
    <lineage>
        <taxon>Bacteria</taxon>
        <taxon>Pseudomonadati</taxon>
        <taxon>Acidobacteriota</taxon>
        <taxon>Holophagae</taxon>
        <taxon>Holophagales</taxon>
        <taxon>Holophagaceae</taxon>
        <taxon>Mesoterricola</taxon>
    </lineage>
</organism>
<dbReference type="PROSITE" id="PS51257">
    <property type="entry name" value="PROKAR_LIPOPROTEIN"/>
    <property type="match status" value="1"/>
</dbReference>
<dbReference type="InterPro" id="IPR000601">
    <property type="entry name" value="PKD_dom"/>
</dbReference>
<reference evidence="4" key="1">
    <citation type="journal article" date="2023" name="Int. J. Syst. Evol. Microbiol.">
        <title>Mesoterricola silvestris gen. nov., sp. nov., Mesoterricola sediminis sp. nov., Geothrix oryzae sp. nov., Geothrix edaphica sp. nov., Geothrix rubra sp. nov., and Geothrix limicola sp. nov., six novel members of Acidobacteriota isolated from soils.</title>
        <authorList>
            <person name="Itoh H."/>
            <person name="Sugisawa Y."/>
            <person name="Mise K."/>
            <person name="Xu Z."/>
            <person name="Kuniyasu M."/>
            <person name="Ushijima N."/>
            <person name="Kawano K."/>
            <person name="Kobayashi E."/>
            <person name="Shiratori Y."/>
            <person name="Masuda Y."/>
            <person name="Senoo K."/>
        </authorList>
    </citation>
    <scope>NUCLEOTIDE SEQUENCE [LARGE SCALE GENOMIC DNA]</scope>
    <source>
        <strain evidence="4">W79</strain>
    </source>
</reference>
<dbReference type="KEGG" id="msil:METEAL_30150"/>
<keyword evidence="4" id="KW-1185">Reference proteome</keyword>
<evidence type="ECO:0000313" key="3">
    <source>
        <dbReference type="EMBL" id="BDU73841.1"/>
    </source>
</evidence>
<dbReference type="EMBL" id="AP027080">
    <property type="protein sequence ID" value="BDU73841.1"/>
    <property type="molecule type" value="Genomic_DNA"/>
</dbReference>
<accession>A0AA48GIY9</accession>
<keyword evidence="1" id="KW-0732">Signal</keyword>
<dbReference type="InterPro" id="IPR022409">
    <property type="entry name" value="PKD/Chitinase_dom"/>
</dbReference>
<evidence type="ECO:0000313" key="4">
    <source>
        <dbReference type="Proteomes" id="UP001238179"/>
    </source>
</evidence>
<dbReference type="InterPro" id="IPR013783">
    <property type="entry name" value="Ig-like_fold"/>
</dbReference>
<feature type="domain" description="PKD" evidence="2">
    <location>
        <begin position="381"/>
        <end position="452"/>
    </location>
</feature>
<dbReference type="Proteomes" id="UP001238179">
    <property type="component" value="Chromosome"/>
</dbReference>
<gene>
    <name evidence="3" type="ORF">METEAL_30150</name>
</gene>
<dbReference type="SUPFAM" id="SSF49299">
    <property type="entry name" value="PKD domain"/>
    <property type="match status" value="2"/>
</dbReference>
<evidence type="ECO:0000259" key="2">
    <source>
        <dbReference type="PROSITE" id="PS50093"/>
    </source>
</evidence>
<protein>
    <recommendedName>
        <fullName evidence="2">PKD domain-containing protein</fullName>
    </recommendedName>
</protein>
<feature type="chain" id="PRO_5041309215" description="PKD domain-containing protein" evidence="1">
    <location>
        <begin position="23"/>
        <end position="1630"/>
    </location>
</feature>
<name>A0AA48GIY9_9BACT</name>
<dbReference type="RefSeq" id="WP_316412509.1">
    <property type="nucleotide sequence ID" value="NZ_AP027080.1"/>
</dbReference>
<evidence type="ECO:0000256" key="1">
    <source>
        <dbReference type="SAM" id="SignalP"/>
    </source>
</evidence>
<proteinExistence type="predicted"/>
<dbReference type="PROSITE" id="PS50093">
    <property type="entry name" value="PKD"/>
    <property type="match status" value="2"/>
</dbReference>
<dbReference type="Gene3D" id="2.60.40.10">
    <property type="entry name" value="Immunoglobulins"/>
    <property type="match status" value="4"/>
</dbReference>
<dbReference type="InterPro" id="IPR035986">
    <property type="entry name" value="PKD_dom_sf"/>
</dbReference>
<dbReference type="Pfam" id="PF18911">
    <property type="entry name" value="PKD_4"/>
    <property type="match status" value="2"/>
</dbReference>
<dbReference type="SMART" id="SM00089">
    <property type="entry name" value="PKD"/>
    <property type="match status" value="3"/>
</dbReference>
<feature type="signal peptide" evidence="1">
    <location>
        <begin position="1"/>
        <end position="22"/>
    </location>
</feature>
<sequence length="1630" mass="168630">MRFTLRNSGIILSALSLALLCACGGGGGNSPNNKVAVNAPPAATAPVVNANTNSLVEYKIYTFTTTTTDPDLGDTVASCAWNFGDGSPIQTVTTAPFTVQHAFRVASAALAVTVTPTDSHGLAGTAASTTFAVAQASNPFTVTQVAPAAATLLSTQVGSTVAYTFDFMIDLDPASGLTYNAAGITFKSNDTLAGGSIGPVTAKPGTTNEWTVAVSFPAAAATDSRTFQPTLSVVDTSGALLSDLSTFPAMTVNTTLSAANPPVISVAAAPTIPVPGAANSTWQNVPITFTATATDPQSLPLTYSWSFGEAGGVGDVASTTALTQTHTYAAAGIYTMTFTATNGIPGGTKSISLVISILANAPPVLAYTQNPAGDPYAYQPITFTAGVTDPNLDASTITWDFGDGTPKVTGTTVTHTWTAMGVSNAYVTADDTKGGVVKVDIPVKVLANLPPVSQITTPAATGLLQNKSYAFTATATDPDATDTIKQFVWDFGDGVAVTSAPDASPTGVTRTTTVNHTFPTSVTGTIPVRVQAIDANGGVGDFSPSVAFQVVTTPLPVVVFTAPGATTLNVDLNGTVTQAFTFTVTNPRAGAGGATDPIPANLITFLPNDSAATVVSVVSNGGGAYTATVQYTGAAATGTRTTTPTAYATDSLGIVGVAAGGPAMTIKTLGANHTPAFTITTPAAPTTSALTSKAVKLVFTVSDQDDDPVTYTVNWGGPDTPCQPQVVTGTTTTSTLAGSTVTLTHVYPDSYAGTATVTVNGTDNRSSNATATQVSFTVAVTLNALPTAAITSPQASGTQPPAPLTILDGGQGVPVVPRPANSTDSYIVYIPAGGKLHFKGTGVLPTSGGTLTYAWTFPGGVPNASASADPGEVSFPGEAGKTIAYRVNLTVTDDTDAQNSSCVKSGRASLVVPKTTQMWVVVDGINTQQFTLNFLYRQIKDDTGQAVTPLPMVTTAANGLGAQIQVFQDGITYSYAVADAQGIKATITLPVRSDLPFWLAIPSWSSAIPDSRSYFMRIPNAPTGGFMDPTLGTTLDDNATVSSFGFKNPAAPAAPWNPVLNIVTAQGFAAETAQAAMRKLQGTTALIGGNLTDRWLFRPSVPFVTPLWEEPNNAVGTFAGISAFQTFAEWPLMLKTIPTAETPGTAGTSANLGINLDYKAYTPDSKNSDTYKASEFQAFRAPGASTDPYDLDAANWGLDSMLLAPAPVNSAVPAYFQSAVYDPQGSTAFSGGLTGLSIPYDPNDVNRQVAAPLTRGLNSIRSVFSYSEYLWSRVWQWPVTLNAATLSWVDSMNGNLGNFAGLRYTSATTWPRHTGITPRNSAFDLNATGQGSFDASFPAAENGGTPSPNGVGRFFWTAFTPFYNSVSGGTIARTWLADGASLQPPTNLTAAVAGNATARLGFLPPQDTMVDKRHREADGSLTYPNPLPTDTPVLGGYRVTWFNATTDGLGAPVAPDFWVVELEANGATQHFMLPGSFPAQTNVSDPSSGYPVFPGTTNPNPDTLPILTDARVPMTSGLIYTDPVAKTTLMTTVAPGYCWFDVPFELRPAAGTSATLRVFALKAILANNVAGKLAPRALNRTEWIEAIKTATGNVKIKASDDSDLSYAYKIPFNYAWDIVITNGPATPVAP</sequence>
<dbReference type="CDD" id="cd00146">
    <property type="entry name" value="PKD"/>
    <property type="match status" value="1"/>
</dbReference>
<feature type="domain" description="PKD" evidence="2">
    <location>
        <begin position="270"/>
        <end position="362"/>
    </location>
</feature>